<reference evidence="2" key="1">
    <citation type="journal article" date="2023" name="G3 (Bethesda)">
        <title>Genome assembly and association tests identify interacting loci associated with vigor, precocity, and sex in interspecific pistachio rootstocks.</title>
        <authorList>
            <person name="Palmer W."/>
            <person name="Jacygrad E."/>
            <person name="Sagayaradj S."/>
            <person name="Cavanaugh K."/>
            <person name="Han R."/>
            <person name="Bertier L."/>
            <person name="Beede B."/>
            <person name="Kafkas S."/>
            <person name="Golino D."/>
            <person name="Preece J."/>
            <person name="Michelmore R."/>
        </authorList>
    </citation>
    <scope>NUCLEOTIDE SEQUENCE [LARGE SCALE GENOMIC DNA]</scope>
</reference>
<name>A0ACC0YBX5_9ROSI</name>
<dbReference type="EMBL" id="CM047743">
    <property type="protein sequence ID" value="KAJ0032028.1"/>
    <property type="molecule type" value="Genomic_DNA"/>
</dbReference>
<protein>
    <submittedName>
        <fullName evidence="1">Uncharacterized protein</fullName>
    </submittedName>
</protein>
<gene>
    <name evidence="1" type="ORF">Pint_14262</name>
</gene>
<sequence>MSERGEDDNDNIILLSQENNTLLFCLKILFNSFEIFPVNKQIFLSIFTLTTLPLSFLLFSVSVSAQPIKAHVYNLEALAQLAPTRFEGRHLWKESRADALSLLHLRLSYFLPCYVLSLIAAVSAVHSAHSSLTWKRPLVTSICIYAVLVLYSQVIFYLIIMMGTTPRSGFLIWVIGSLFEVYLMAISGVGLVASILEERFGFEAIKGRVGSNGGEESMRVVVVGLVYFCFGFDRVGMAEVNNGRAGFE</sequence>
<keyword evidence="2" id="KW-1185">Reference proteome</keyword>
<dbReference type="Proteomes" id="UP001163603">
    <property type="component" value="Chromosome 8"/>
</dbReference>
<proteinExistence type="predicted"/>
<evidence type="ECO:0000313" key="1">
    <source>
        <dbReference type="EMBL" id="KAJ0032028.1"/>
    </source>
</evidence>
<accession>A0ACC0YBX5</accession>
<evidence type="ECO:0000313" key="2">
    <source>
        <dbReference type="Proteomes" id="UP001163603"/>
    </source>
</evidence>
<organism evidence="1 2">
    <name type="scientific">Pistacia integerrima</name>
    <dbReference type="NCBI Taxonomy" id="434235"/>
    <lineage>
        <taxon>Eukaryota</taxon>
        <taxon>Viridiplantae</taxon>
        <taxon>Streptophyta</taxon>
        <taxon>Embryophyta</taxon>
        <taxon>Tracheophyta</taxon>
        <taxon>Spermatophyta</taxon>
        <taxon>Magnoliopsida</taxon>
        <taxon>eudicotyledons</taxon>
        <taxon>Gunneridae</taxon>
        <taxon>Pentapetalae</taxon>
        <taxon>rosids</taxon>
        <taxon>malvids</taxon>
        <taxon>Sapindales</taxon>
        <taxon>Anacardiaceae</taxon>
        <taxon>Pistacia</taxon>
    </lineage>
</organism>
<comment type="caution">
    <text evidence="1">The sequence shown here is derived from an EMBL/GenBank/DDBJ whole genome shotgun (WGS) entry which is preliminary data.</text>
</comment>